<dbReference type="InterPro" id="IPR000073">
    <property type="entry name" value="AB_hydrolase_1"/>
</dbReference>
<dbReference type="Gene3D" id="3.40.50.1820">
    <property type="entry name" value="alpha/beta hydrolase"/>
    <property type="match status" value="1"/>
</dbReference>
<keyword evidence="3" id="KW-1185">Reference proteome</keyword>
<dbReference type="Pfam" id="PF12697">
    <property type="entry name" value="Abhydrolase_6"/>
    <property type="match status" value="1"/>
</dbReference>
<evidence type="ECO:0000259" key="1">
    <source>
        <dbReference type="Pfam" id="PF12697"/>
    </source>
</evidence>
<feature type="domain" description="AB hydrolase-1" evidence="1">
    <location>
        <begin position="35"/>
        <end position="337"/>
    </location>
</feature>
<accession>A0AAD7TZT1</accession>
<protein>
    <recommendedName>
        <fullName evidence="1">AB hydrolase-1 domain-containing protein</fullName>
    </recommendedName>
</protein>
<dbReference type="AlphaFoldDB" id="A0AAD7TZT1"/>
<sequence length="348" mass="38909">MASSTSQTAKAASNIVVRAFLDSGAPEGSTDYTTVVVLHGWGWHGGVFRKMLPLAAQSNARLVLVNRRDYPGSEPYTPEERATLIRLATGAPSPESDAEAQAFMRDRVKEFYDYLVDFVRRENIPRPQGNTGGLIIAGWSLASAWLTALLAHVRSFKEEDVKLSEYVRRVILYDSSHFCYGYTPPPNSYQPLLDTSLSEKERVEKFGIYITGYYVHGDVWKDGPSALEFRTPLAEPAPGGSEGLLAQMMVVHGVIVAARQGAFYPKQPEEGASNWENVEVRHLWCDRSVWEMPWGTKMLKEEIDEAKKAGKHVRDVVFARLVGGNHFAHWDMPDKTLKAFLTDDTVVE</sequence>
<reference evidence="2" key="1">
    <citation type="submission" date="2022-11" db="EMBL/GenBank/DDBJ databases">
        <title>Genome Sequence of Cubamyces cubensis.</title>
        <authorList>
            <person name="Buettner E."/>
        </authorList>
    </citation>
    <scope>NUCLEOTIDE SEQUENCE</scope>
    <source>
        <strain evidence="2">MPL-01</strain>
    </source>
</reference>
<dbReference type="Proteomes" id="UP001215151">
    <property type="component" value="Unassembled WGS sequence"/>
</dbReference>
<evidence type="ECO:0000313" key="3">
    <source>
        <dbReference type="Proteomes" id="UP001215151"/>
    </source>
</evidence>
<dbReference type="EMBL" id="JAPEVG010000063">
    <property type="protein sequence ID" value="KAJ8488426.1"/>
    <property type="molecule type" value="Genomic_DNA"/>
</dbReference>
<name>A0AAD7TZT1_9APHY</name>
<evidence type="ECO:0000313" key="2">
    <source>
        <dbReference type="EMBL" id="KAJ8488426.1"/>
    </source>
</evidence>
<proteinExistence type="predicted"/>
<dbReference type="SUPFAM" id="SSF53474">
    <property type="entry name" value="alpha/beta-Hydrolases"/>
    <property type="match status" value="1"/>
</dbReference>
<organism evidence="2 3">
    <name type="scientific">Trametes cubensis</name>
    <dbReference type="NCBI Taxonomy" id="1111947"/>
    <lineage>
        <taxon>Eukaryota</taxon>
        <taxon>Fungi</taxon>
        <taxon>Dikarya</taxon>
        <taxon>Basidiomycota</taxon>
        <taxon>Agaricomycotina</taxon>
        <taxon>Agaricomycetes</taxon>
        <taxon>Polyporales</taxon>
        <taxon>Polyporaceae</taxon>
        <taxon>Trametes</taxon>
    </lineage>
</organism>
<comment type="caution">
    <text evidence="2">The sequence shown here is derived from an EMBL/GenBank/DDBJ whole genome shotgun (WGS) entry which is preliminary data.</text>
</comment>
<dbReference type="InterPro" id="IPR029058">
    <property type="entry name" value="AB_hydrolase_fold"/>
</dbReference>
<gene>
    <name evidence="2" type="ORF">ONZ51_g3568</name>
</gene>